<sequence length="488" mass="54735">MVHKSLCLSHCNAYSRFIIKSHILLLSKQNGVDFFLSTPVYSDCYDPLDPYGNITVTFDIHQWTNDGYVARVTIQNYHQYRHVDQPGWKIGWTWADNEIILSMSGAFATEQGNCSDFKFQSPHSCKKDPVIVDLGPDASPQNMTDACCRGGLLSSYTINPANSFSFFEVAVGNLGMNASGHAPQDLTLWAPGPGYTCGLLEDVDPTVSLEIGGRRQVQVFRTWKSTCTYSTFLANKTPVCCVSLSTFYNPKITPCPDCSCGCRDADKSKALCISQINQLQGPDFIKSQDIVHCSDHMCPVRVHWHVQSNYVGHWRVKVTVSNYNYKRNYSNWNVVVQHPGFSQKATPYSFNSSVLPSAGFSEKVALFWGISYYNEELLQAGENQVGSVTTQILLEKDSESFTLSNGWALPRRVYFNGENCEMPLPDTFPMLPNAASSSLKPVNNCFFILQILFFLTFTSQLINLLGFDKQLSKFCLSLHFLIHNPLSF</sequence>
<dbReference type="Proteomes" id="UP000829398">
    <property type="component" value="Chromosome 8"/>
</dbReference>
<protein>
    <submittedName>
        <fullName evidence="1">COBRA-like protein 3</fullName>
    </submittedName>
</protein>
<proteinExistence type="predicted"/>
<keyword evidence="2" id="KW-1185">Reference proteome</keyword>
<reference evidence="2" key="1">
    <citation type="journal article" date="2023" name="Hortic. Res.">
        <title>A chromosome-level phased genome enabling allele-level studies in sweet orange: a case study on citrus Huanglongbing tolerance.</title>
        <authorList>
            <person name="Wu B."/>
            <person name="Yu Q."/>
            <person name="Deng Z."/>
            <person name="Duan Y."/>
            <person name="Luo F."/>
            <person name="Gmitter F. Jr."/>
        </authorList>
    </citation>
    <scope>NUCLEOTIDE SEQUENCE [LARGE SCALE GENOMIC DNA]</scope>
    <source>
        <strain evidence="2">cv. Valencia</strain>
    </source>
</reference>
<name>A0ACB8II95_CITSI</name>
<gene>
    <name evidence="1" type="ORF">KPL71_023333</name>
</gene>
<accession>A0ACB8II95</accession>
<evidence type="ECO:0000313" key="1">
    <source>
        <dbReference type="EMBL" id="KAH9696787.1"/>
    </source>
</evidence>
<organism evidence="1 2">
    <name type="scientific">Citrus sinensis</name>
    <name type="common">Sweet orange</name>
    <name type="synonym">Citrus aurantium var. sinensis</name>
    <dbReference type="NCBI Taxonomy" id="2711"/>
    <lineage>
        <taxon>Eukaryota</taxon>
        <taxon>Viridiplantae</taxon>
        <taxon>Streptophyta</taxon>
        <taxon>Embryophyta</taxon>
        <taxon>Tracheophyta</taxon>
        <taxon>Spermatophyta</taxon>
        <taxon>Magnoliopsida</taxon>
        <taxon>eudicotyledons</taxon>
        <taxon>Gunneridae</taxon>
        <taxon>Pentapetalae</taxon>
        <taxon>rosids</taxon>
        <taxon>malvids</taxon>
        <taxon>Sapindales</taxon>
        <taxon>Rutaceae</taxon>
        <taxon>Aurantioideae</taxon>
        <taxon>Citrus</taxon>
    </lineage>
</organism>
<dbReference type="EMBL" id="CM039177">
    <property type="protein sequence ID" value="KAH9696787.1"/>
    <property type="molecule type" value="Genomic_DNA"/>
</dbReference>
<evidence type="ECO:0000313" key="2">
    <source>
        <dbReference type="Proteomes" id="UP000829398"/>
    </source>
</evidence>
<comment type="caution">
    <text evidence="1">The sequence shown here is derived from an EMBL/GenBank/DDBJ whole genome shotgun (WGS) entry which is preliminary data.</text>
</comment>